<protein>
    <submittedName>
        <fullName evidence="1">Uncharacterized protein</fullName>
    </submittedName>
</protein>
<sequence length="71" mass="8023">MDFPKELIGYFDGFIPEKAIANKCWLEITIPCVDKFCNTEPLLLHTVVKSFAYVAKYRPSSPAVVNLQACK</sequence>
<gene>
    <name evidence="1" type="ORF">GMD42_06360</name>
</gene>
<accession>A0A6I3S9H6</accession>
<evidence type="ECO:0000313" key="2">
    <source>
        <dbReference type="Proteomes" id="UP000462362"/>
    </source>
</evidence>
<name>A0A6I3S9H6_9BURK</name>
<dbReference type="RefSeq" id="WP_155168026.1">
    <property type="nucleotide sequence ID" value="NZ_DBGEAO010000059.1"/>
</dbReference>
<comment type="caution">
    <text evidence="1">The sequence shown here is derived from an EMBL/GenBank/DDBJ whole genome shotgun (WGS) entry which is preliminary data.</text>
</comment>
<reference evidence="1 2" key="1">
    <citation type="journal article" date="2019" name="Nat. Med.">
        <title>A library of human gut bacterial isolates paired with longitudinal multiomics data enables mechanistic microbiome research.</title>
        <authorList>
            <person name="Poyet M."/>
            <person name="Groussin M."/>
            <person name="Gibbons S.M."/>
            <person name="Avila-Pacheco J."/>
            <person name="Jiang X."/>
            <person name="Kearney S.M."/>
            <person name="Perrotta A.R."/>
            <person name="Berdy B."/>
            <person name="Zhao S."/>
            <person name="Lieberman T.D."/>
            <person name="Swanson P.K."/>
            <person name="Smith M."/>
            <person name="Roesemann S."/>
            <person name="Alexander J.E."/>
            <person name="Rich S.A."/>
            <person name="Livny J."/>
            <person name="Vlamakis H."/>
            <person name="Clish C."/>
            <person name="Bullock K."/>
            <person name="Deik A."/>
            <person name="Scott J."/>
            <person name="Pierce K.A."/>
            <person name="Xavier R.J."/>
            <person name="Alm E.J."/>
        </authorList>
    </citation>
    <scope>NUCLEOTIDE SEQUENCE [LARGE SCALE GENOMIC DNA]</scope>
    <source>
        <strain evidence="1 2">BIOML-A2</strain>
    </source>
</reference>
<dbReference type="AlphaFoldDB" id="A0A6I3S9H6"/>
<proteinExistence type="predicted"/>
<dbReference type="EMBL" id="WNCL01000015">
    <property type="protein sequence ID" value="MTU43248.1"/>
    <property type="molecule type" value="Genomic_DNA"/>
</dbReference>
<dbReference type="Proteomes" id="UP000462362">
    <property type="component" value="Unassembled WGS sequence"/>
</dbReference>
<organism evidence="1 2">
    <name type="scientific">Parasutterella excrementihominis</name>
    <dbReference type="NCBI Taxonomy" id="487175"/>
    <lineage>
        <taxon>Bacteria</taxon>
        <taxon>Pseudomonadati</taxon>
        <taxon>Pseudomonadota</taxon>
        <taxon>Betaproteobacteria</taxon>
        <taxon>Burkholderiales</taxon>
        <taxon>Sutterellaceae</taxon>
        <taxon>Parasutterella</taxon>
    </lineage>
</organism>
<evidence type="ECO:0000313" key="1">
    <source>
        <dbReference type="EMBL" id="MTU43248.1"/>
    </source>
</evidence>